<keyword evidence="1 3" id="KW-0547">Nucleotide-binding</keyword>
<evidence type="ECO:0000256" key="2">
    <source>
        <dbReference type="ARBA" id="ARBA00022840"/>
    </source>
</evidence>
<dbReference type="GO" id="GO:0005524">
    <property type="term" value="F:ATP binding"/>
    <property type="evidence" value="ECO:0007669"/>
    <property type="project" value="UniProtKB-UniRule"/>
</dbReference>
<feature type="binding site" evidence="3">
    <location>
        <begin position="47"/>
        <end position="54"/>
    </location>
    <ligand>
        <name>ATP</name>
        <dbReference type="ChEBI" id="CHEBI:30616"/>
    </ligand>
</feature>
<dbReference type="InterPro" id="IPR027417">
    <property type="entry name" value="P-loop_NTPase"/>
</dbReference>
<accession>A0A8J4AIP5</accession>
<dbReference type="SUPFAM" id="SSF52540">
    <property type="entry name" value="P-loop containing nucleoside triphosphate hydrolases"/>
    <property type="match status" value="1"/>
</dbReference>
<keyword evidence="2 3" id="KW-0067">ATP-binding</keyword>
<dbReference type="Gene3D" id="3.40.50.300">
    <property type="entry name" value="P-loop containing nucleotide triphosphate hydrolases"/>
    <property type="match status" value="1"/>
</dbReference>
<feature type="domain" description="FtsK" evidence="4">
    <location>
        <begin position="31"/>
        <end position="212"/>
    </location>
</feature>
<evidence type="ECO:0000256" key="1">
    <source>
        <dbReference type="ARBA" id="ARBA00022741"/>
    </source>
</evidence>
<dbReference type="Pfam" id="PF01580">
    <property type="entry name" value="FtsK_SpoIIIE"/>
    <property type="match status" value="1"/>
</dbReference>
<dbReference type="PROSITE" id="PS50901">
    <property type="entry name" value="FTSK"/>
    <property type="match status" value="1"/>
</dbReference>
<dbReference type="Proteomes" id="UP000614996">
    <property type="component" value="Unassembled WGS sequence"/>
</dbReference>
<dbReference type="InterPro" id="IPR050206">
    <property type="entry name" value="FtsK/SpoIIIE/SftA"/>
</dbReference>
<name>A0A8J4AIP5_9ACTN</name>
<evidence type="ECO:0000313" key="6">
    <source>
        <dbReference type="Proteomes" id="UP000614996"/>
    </source>
</evidence>
<organism evidence="5 6">
    <name type="scientific">Actinocatenispora comari</name>
    <dbReference type="NCBI Taxonomy" id="2807577"/>
    <lineage>
        <taxon>Bacteria</taxon>
        <taxon>Bacillati</taxon>
        <taxon>Actinomycetota</taxon>
        <taxon>Actinomycetes</taxon>
        <taxon>Micromonosporales</taxon>
        <taxon>Micromonosporaceae</taxon>
        <taxon>Actinocatenispora</taxon>
    </lineage>
</organism>
<dbReference type="AlphaFoldDB" id="A0A8J4AIP5"/>
<dbReference type="RefSeq" id="WP_207128093.1">
    <property type="nucleotide sequence ID" value="NZ_BOPO01000117.1"/>
</dbReference>
<dbReference type="PANTHER" id="PTHR22683">
    <property type="entry name" value="SPORULATION PROTEIN RELATED"/>
    <property type="match status" value="1"/>
</dbReference>
<proteinExistence type="predicted"/>
<evidence type="ECO:0000256" key="3">
    <source>
        <dbReference type="PROSITE-ProRule" id="PRU00289"/>
    </source>
</evidence>
<gene>
    <name evidence="5" type="ORF">NUM_57010</name>
</gene>
<evidence type="ECO:0000313" key="5">
    <source>
        <dbReference type="EMBL" id="GIL30447.1"/>
    </source>
</evidence>
<dbReference type="EMBL" id="BOPO01000117">
    <property type="protein sequence ID" value="GIL30447.1"/>
    <property type="molecule type" value="Genomic_DNA"/>
</dbReference>
<sequence length="291" mass="31233">MGAVTVAGRSVPVGCGLSMFDPIYLGRDEYGRPVYVRLIYKNLLSGGEPGSGKSTLINAICCHAALCADARLVLFDGKWVELGQYEDVADKFVGPDLADAIVTLKRLQRVLDNRYAWLRAQGRRKIVASDHLSVIVAVVDELAYFSATVGAKQDQEEFSTLLRDLVARGRACGVIVVAATQRPSGVDIIPASLRDIFGYRHAGRCTTADSSDLVLGRGWASQGFDASAIAPEQSGVGYLLAEGGVPVLMKTPWMSDGQIEAVVDYAAWTRRTDTIPDPAQIAEVVSIKEAA</sequence>
<keyword evidence="6" id="KW-1185">Reference proteome</keyword>
<protein>
    <recommendedName>
        <fullName evidence="4">FtsK domain-containing protein</fullName>
    </recommendedName>
</protein>
<comment type="caution">
    <text evidence="5">The sequence shown here is derived from an EMBL/GenBank/DDBJ whole genome shotgun (WGS) entry which is preliminary data.</text>
</comment>
<reference evidence="6" key="1">
    <citation type="journal article" date="2021" name="Int. J. Syst. Evol. Microbiol.">
        <title>Actinocatenispora comari sp. nov., an endophytic actinomycete isolated from aerial parts of Comarum salesowianum.</title>
        <authorList>
            <person name="Oyunbileg N."/>
            <person name="Iizaka Y."/>
            <person name="Hamada M."/>
            <person name="Davaapurev B.O."/>
            <person name="Fukumoto A."/>
            <person name="Tsetseg B."/>
            <person name="Kato F."/>
            <person name="Tamura T."/>
            <person name="Batkhuu J."/>
            <person name="Anzai Y."/>
        </authorList>
    </citation>
    <scope>NUCLEOTIDE SEQUENCE [LARGE SCALE GENOMIC DNA]</scope>
    <source>
        <strain evidence="6">NUM-2625</strain>
    </source>
</reference>
<dbReference type="GO" id="GO:0003677">
    <property type="term" value="F:DNA binding"/>
    <property type="evidence" value="ECO:0007669"/>
    <property type="project" value="InterPro"/>
</dbReference>
<dbReference type="PANTHER" id="PTHR22683:SF41">
    <property type="entry name" value="DNA TRANSLOCASE FTSK"/>
    <property type="match status" value="1"/>
</dbReference>
<dbReference type="InterPro" id="IPR002543">
    <property type="entry name" value="FtsK_dom"/>
</dbReference>
<evidence type="ECO:0000259" key="4">
    <source>
        <dbReference type="PROSITE" id="PS50901"/>
    </source>
</evidence>